<protein>
    <submittedName>
        <fullName evidence="5">Heat repeat-containing protein</fullName>
    </submittedName>
</protein>
<feature type="compositionally biased region" description="Basic and acidic residues" evidence="2">
    <location>
        <begin position="4196"/>
        <end position="4211"/>
    </location>
</feature>
<feature type="domain" description="Proteasome adapter and scaffold protein ECM29 HEAT-repeat" evidence="4">
    <location>
        <begin position="3180"/>
        <end position="3358"/>
    </location>
</feature>
<sequence>MSSPPDNSGGQRGGGGAGSHDGPRASQNNTTEALRSATPGNPAAAVPAASSASTVLLLEKKKKEFEDTLLRLTLCNDDRLPVVLDKLLPVAFREFLQCPPPLIPKIVEILNHCLQRLRGTSSMRLPFTSLVQVWIEAESLNLSSSSSSTVDGEKSKNVSLVRNILLLFLPLAVTRSTLTERLEVAETLLNSFHVFYPISYPAAFLLFCQCVCTPEAISHLTQCQRRTGGKEGLGTKDFLRRFSSILSIDNAPHHLEHLQKKGITGSTSSFEARGEDLCGSQSRSLPCTMTSYVVQSFVQACIEFLLLPPGLGTSPSQSSSAASSSSTSGQQQLQRGKEEEVLNLPGIPDEVGRLWKQRMKFSRQEILSFQSNLISLLTKITKFTPITGVSDGSSLRSSTSSYLPEASSVSSPGGRRQEGSETRLSQHPHPDERGLDSNKTDLLKPSPTTTTATLGQEGSSTTNSHIKDSSSSLSSPPPASSSDSSVNLSPCEEGQVEKTEDSCYVPPLMYVPLLVATSHPHEDISSPASTAVAQLRVLVDMSDPYLLYFLFDLISTSSSSSSSSSLSSFSSSNPPGFLLFDSPYRRYPRTFPSPRLHMKILQELSSTREVASLRYWENVLSVTLEVLHPNFPLLRKKLLLRKVPHTPEDKERGEQSPRSSTSGQDGNRRSEENFSSSTITTTCRPEVKIRALQLLLWCMQQQRWFLPEASKEEKKDHSKETSSAHTKTGLISSPSPSEKKSNNEDLLEGKKDNIENQEEKRDLPIEGRGHADAGEESQNVEKKNEDDLQITTIRNLSSSSLKDNRYRGDSYSRILQTTCSRDVEEGLLRNDDRRKVPLTRECEVRASIVLQSLLSLLYSYLKDIFKKHEREVENFNNIQLNTERRSHEDADDRTSLYGYARRREGDGKTSGQIAIEESLARQTNSDLLLLTLEILATFARVCPAALPSSSSSSTPFSSVSPNQQSSSPGREGHDASEKAKAFLRDRTIEKRDFLRMTKDIEACFFTEESPSYIGPSPFVFIQEGFLHLSILCFELLKSCCIDDTFWGRGDQRASSYSALKGRHAETASLPSLIPSLLQTLGGCSDWIGRRRESEEEEEEKRWTRNSQRSFSPAGRKREGAPKEEEHQLSRQDKEEERQKTTQQLSSFSNEESLPTASPNEERREKDHNRKQTDEDSHQRGTTPHVLSTTKGDDQGEGSTSSSHSNSIILSKRLSENAYASMNKDRRDYKADTWLESFVLCLLDNVVEFLQDRNRKMPSDFSEKKVLFFTRRKEETPTGRGLSSATKESRGNALETERERDDDKYSCEGSLEEMHGGGRRREQSLHNIGNRVFHVIEQEIIRWSTRVFSPYHPAYRFFPLYFSRSIETTTSDLSNASLSQFPDRLPSFSSFLLFSFLRLFPLEWFSSIPATNNRSSSSSSSHIPAGCIASEKDSKEGVSSSFLSCILRAPGPCLPLSHPLWISWISKCRSAFSLLVSFYSQCDMTTSPLLLSSCTPPPPSLRLLLPFCKYLLILLRRVVVVWPLSIKTSSSWRRRIGKGRTGRSSPSSPSPCASTEQERQAFLVRTPEEENGDVHVDEAANHPSKIKRMRYMNQEVGKEQQWSPKGATCSREENREVSSRVVSDLSKKSTDAISPSTNSKKPEGEEEERIEASQFFSVFTGELSLFLMMLYPLLWISPSSSLLGKSKDSHRPSSENELDTGYAVFCLSARCIVRYLTRMSILSHRKDAREENRRGVSCKESFSCSTTSFTNAKLCKDSSESDLRENPDDKEKDKVLSLSSLPSSCRERQFLPSCPSALLIFLGLCMEKIESSLLFADLTPGSTSEGEGSQRGGSTMGREREEIREMASQLIAQIVGFIHKTQGEQQRMHCLHLTMEAKEDNCRLGTPSSFYLVKVLRHFYKYLNVFSSDLIDKNDRSRLPSWKQSNDVQKDIQKRIDSHSLHDSSLRAGGRQDVYFDDDIEQDEDSFPSLEKVLLGRRNHPLYRGGRTEEQKNSEYLVEGRLPSNHMKRKEDFSIPVTSHVDARHLVGSLLAIAHLLSATVFCTPAERTSPSQSSSCSIPCTSPKKKTSETERCSLNKKSLDQKKDADKKTSFSGACCGEEEEEGERMVERKREDFSANCERIEREEITLRCVEMVLEHVFFWGARYCWFSHTSLRGHQKEKEEKKKNFSLHAFFEKDNSKGFSSLKNMKETEVLHWTPELLNASLRALVGICDTQISQLNVLVLVLRRKIETDKEREEKGKKKEEKEMKEGTGLDSTKGDEEQAENKKEMIMEEVGKQGENERKEKKNGREEEEGLWVLVDMLEFVLQQALAIAVDEAGGDLKPLTNSSQRSSVAICNTVWLCIASIGAYSSRCFTQKKKLSIDISGEDGTSLSSSTTTSSFSPLFVRCFSLLLSECKHRSSLLRCGLSLAISKFFAETSPQDGKEILSQIASLALNENKPSSASENKPSSSSTAEEPRQEDPSGGDASASSSSSPSSPSSDKKDGKKEKSLNLILKLSDRCSEIELKGVLASDKQLVTQVSATAGICLCSLLLHVPVHPSMDSTVLCLIQRVFLRMVSHPDVLAGACGWRGLCRVAGAALSSDLFSKRKAAYDSERRKRRKQREHQGEDTTGKELAMEAEEEQEEGLTGKEEMVGEELPENPPLSKEETKTMDHEKSDRSTERNKGDMVAEKEEEYPLFSELLRSLLQAMTVQGRDFQAQHLQMQGFKAPQSSSSGGENKKKEEDDDKGRSRLYGLNLDNEAAVARVRLLRQLLTVARELNNPPLVYVLLDQPHGEQALFLHHRIFIESLDLLKGITTKCSSSSSFSSKSGGTTLSSNMLYDLTALEKYVDEKEDDAEGVDVSFCGEDPCAAGDDSEQDDEEELEDQDGTSLAKHITGQLSEERQQEEKGEGDTWRDAGLKDKTSDRHKTGYYWMPGHAREIWTAEAGRILLELACSETNRATRNVKYALAVYLHHRNAGLRDVALLTCQSVFGFSSLADLLQKSLTDRSEKWSQEKSSTKLLPQRQSEESRTVLQEEKDCGEAGDQEREGEYAMKKEEKNEVWLGLAKSFLLSLQGAEPLRREAACKGGSLLFKWGRQWNDVRDVIEETWRSTVRCMDDLCEEVRVAAGPLSRSVKMMTVGVCTPKFQGEKNAQEAIEKVIPLLQHLCDINSNNKELRLFLLDALKDSLSACGRSVGPSLPLLIPFLIDAIAAYEPRALSHYQFHAEKMLGISSSTFEQLRVNYSLNGPIANLLKSVVRYITPSIFSMLVPVLLQKLRSGVGSSSRCSVCMLITWVITEHCGSSTNVVLSSNISREGGGDGGQEDFVVSSQDAKRLIRGLAKALMDPSPAVPRAGATALACIGRFVNDQELSKLIEAQLLKPLGNELADAEGGDASKRKEVRTGTGRALLEVCKRFSDRLMGTSTRGQIAARAFVLSNSTEVSTESSTSTSSCRGIWGQVWSEISASSDCVAVQRFLCLILKDIQQLLESPWREDRVDAASAVQAVCRLLWPVWYDMGGRRHDPSRERISLEEAEGLCDLHQKMTTTLSMTSAFPGISLIACSLLDLTSLLLTLFEARAAPSFSFLLSSSSSLTKARDGEKGEDKIEEEKAVEAVLAERSEKAISVGFLKTARAKTLNDQAYLVSHLSSYLETVPLPWVERQPMEKFVDLTLEILRRLDPQSRKEGEEGGNEKKEEDKTQKEEGSEGKNVTALNQNNSQDGRGDLVRESHDEGEDGAHTTYQRKTWTVASKDESTLLACLKTLYILIFLDISHRTGRMPTGTRKKDEISWGGGGSKLPCFKELSAYGVEEESKEFRRQVSEHAKRVKENNSEDHSSLLSFFPLPVTLSSFPGLVPAWDIPASQFKPALLPSPTNGACRDTTTEKNEAAPETPDRSLQEKEKLSGLERNREQGEVEDGRQRPADESTSNALTNPRGEDKAHVVDGRKNKRKDTDTHGHKGLHEFLERLQGYPSVSVQLKVGFMGLLRQTLLTLASLRLPFLAVESAAFCWRPLLTFIAKNIEQRKYIRLILGAGEVLDAFCCHYTVLLEEGNLFLECLSRSGKNVILSSSAVKANGDIATLANNTSEAKKNEVEHKGKEEQAREFKREAKEVTADQLVAYDSIKQFYYMDVKLYEEQKFSRRERLWLEKYLRDEEKDGGAPANGDDEDFSVLRSYLETHCRDRNLNQSLVMYPSIWKLFLHLVIAKKGGGENQGDEWKKSDHHGQRGRQEGEDDEERKEDARIEMMKKRLRDKLKSVIDKEEEKERSV</sequence>
<comment type="caution">
    <text evidence="5">The sequence shown here is derived from an EMBL/GenBank/DDBJ whole genome shotgun (WGS) entry which is preliminary data.</text>
</comment>
<feature type="compositionally biased region" description="Polar residues" evidence="2">
    <location>
        <begin position="446"/>
        <end position="464"/>
    </location>
</feature>
<feature type="compositionally biased region" description="Basic and acidic residues" evidence="2">
    <location>
        <begin position="1115"/>
        <end position="1139"/>
    </location>
</feature>
<dbReference type="PANTHER" id="PTHR23184">
    <property type="entry name" value="TETRATRICOPEPTIDE REPEAT PROTEIN 14"/>
    <property type="match status" value="1"/>
</dbReference>
<dbReference type="PANTHER" id="PTHR23184:SF9">
    <property type="entry name" value="TETRATRICOPEPTIDE REPEAT PROTEIN 14"/>
    <property type="match status" value="1"/>
</dbReference>
<feature type="compositionally biased region" description="Basic and acidic residues" evidence="2">
    <location>
        <begin position="2646"/>
        <end position="2671"/>
    </location>
</feature>
<organism evidence="5 6">
    <name type="scientific">Cystoisospora suis</name>
    <dbReference type="NCBI Taxonomy" id="483139"/>
    <lineage>
        <taxon>Eukaryota</taxon>
        <taxon>Sar</taxon>
        <taxon>Alveolata</taxon>
        <taxon>Apicomplexa</taxon>
        <taxon>Conoidasida</taxon>
        <taxon>Coccidia</taxon>
        <taxon>Eucoccidiorida</taxon>
        <taxon>Eimeriorina</taxon>
        <taxon>Sarcocystidae</taxon>
        <taxon>Cystoisospora</taxon>
    </lineage>
</organism>
<feature type="region of interest" description="Disordered" evidence="2">
    <location>
        <begin position="315"/>
        <end position="344"/>
    </location>
</feature>
<feature type="region of interest" description="Disordered" evidence="2">
    <location>
        <begin position="2047"/>
        <end position="2066"/>
    </location>
</feature>
<keyword evidence="6" id="KW-1185">Reference proteome</keyword>
<dbReference type="OrthoDB" id="16066at2759"/>
<feature type="region of interest" description="Disordered" evidence="2">
    <location>
        <begin position="2234"/>
        <end position="2267"/>
    </location>
</feature>
<feature type="compositionally biased region" description="Polar residues" evidence="2">
    <location>
        <begin position="1179"/>
        <end position="1189"/>
    </location>
</feature>
<accession>A0A2C6KTB4</accession>
<feature type="compositionally biased region" description="Basic and acidic residues" evidence="2">
    <location>
        <begin position="2719"/>
        <end position="2731"/>
    </location>
</feature>
<feature type="region of interest" description="Disordered" evidence="2">
    <location>
        <begin position="2438"/>
        <end position="2488"/>
    </location>
</feature>
<feature type="compositionally biased region" description="Gly residues" evidence="2">
    <location>
        <begin position="10"/>
        <end position="19"/>
    </location>
</feature>
<evidence type="ECO:0000256" key="1">
    <source>
        <dbReference type="SAM" id="Coils"/>
    </source>
</evidence>
<feature type="compositionally biased region" description="Basic and acidic residues" evidence="2">
    <location>
        <begin position="2605"/>
        <end position="2617"/>
    </location>
</feature>
<feature type="domain" description="Proteasome component Ecm29 N-terminal" evidence="3">
    <location>
        <begin position="69"/>
        <end position="227"/>
    </location>
</feature>
<evidence type="ECO:0000256" key="2">
    <source>
        <dbReference type="SAM" id="MobiDB-lite"/>
    </source>
</evidence>
<feature type="region of interest" description="Disordered" evidence="2">
    <location>
        <begin position="709"/>
        <end position="791"/>
    </location>
</feature>
<dbReference type="InterPro" id="IPR016024">
    <property type="entry name" value="ARM-type_fold"/>
</dbReference>
<feature type="compositionally biased region" description="Basic and acidic residues" evidence="2">
    <location>
        <begin position="3862"/>
        <end position="3905"/>
    </location>
</feature>
<feature type="compositionally biased region" description="Low complexity" evidence="2">
    <location>
        <begin position="1198"/>
        <end position="1208"/>
    </location>
</feature>
<dbReference type="Proteomes" id="UP000221165">
    <property type="component" value="Unassembled WGS sequence"/>
</dbReference>
<dbReference type="Pfam" id="PF13001">
    <property type="entry name" value="ECM29_N"/>
    <property type="match status" value="1"/>
</dbReference>
<feature type="compositionally biased region" description="Basic and acidic residues" evidence="2">
    <location>
        <begin position="3008"/>
        <end position="3033"/>
    </location>
</feature>
<feature type="compositionally biased region" description="Basic and acidic residues" evidence="2">
    <location>
        <begin position="428"/>
        <end position="442"/>
    </location>
</feature>
<feature type="region of interest" description="Disordered" evidence="2">
    <location>
        <begin position="388"/>
        <end position="499"/>
    </location>
</feature>
<feature type="compositionally biased region" description="Basic and acidic residues" evidence="2">
    <location>
        <begin position="3663"/>
        <end position="3688"/>
    </location>
</feature>
<feature type="region of interest" description="Disordered" evidence="2">
    <location>
        <begin position="2842"/>
        <end position="2903"/>
    </location>
</feature>
<feature type="compositionally biased region" description="Basic and acidic residues" evidence="2">
    <location>
        <begin position="646"/>
        <end position="655"/>
    </location>
</feature>
<feature type="coiled-coil region" evidence="1">
    <location>
        <begin position="4069"/>
        <end position="4096"/>
    </location>
</feature>
<feature type="compositionally biased region" description="Low complexity" evidence="2">
    <location>
        <begin position="2048"/>
        <end position="2062"/>
    </location>
</feature>
<name>A0A2C6KTB4_9APIC</name>
<feature type="compositionally biased region" description="Low complexity" evidence="2">
    <location>
        <begin position="2463"/>
        <end position="2480"/>
    </location>
</feature>
<feature type="region of interest" description="Disordered" evidence="2">
    <location>
        <begin position="1819"/>
        <end position="1839"/>
    </location>
</feature>
<feature type="region of interest" description="Disordered" evidence="2">
    <location>
        <begin position="947"/>
        <end position="978"/>
    </location>
</feature>
<feature type="region of interest" description="Disordered" evidence="2">
    <location>
        <begin position="2705"/>
        <end position="2734"/>
    </location>
</feature>
<feature type="compositionally biased region" description="Polar residues" evidence="2">
    <location>
        <begin position="1140"/>
        <end position="1158"/>
    </location>
</feature>
<feature type="compositionally biased region" description="Low complexity" evidence="2">
    <location>
        <begin position="947"/>
        <end position="968"/>
    </location>
</feature>
<feature type="compositionally biased region" description="Low complexity" evidence="2">
    <location>
        <begin position="390"/>
        <end position="401"/>
    </location>
</feature>
<feature type="region of interest" description="Disordered" evidence="2">
    <location>
        <begin position="1276"/>
        <end position="1321"/>
    </location>
</feature>
<dbReference type="SUPFAM" id="SSF48371">
    <property type="entry name" value="ARM repeat"/>
    <property type="match status" value="1"/>
</dbReference>
<evidence type="ECO:0000259" key="3">
    <source>
        <dbReference type="Pfam" id="PF13001"/>
    </source>
</evidence>
<feature type="compositionally biased region" description="Basic and acidic residues" evidence="2">
    <location>
        <begin position="2882"/>
        <end position="2903"/>
    </location>
</feature>
<feature type="compositionally biased region" description="Basic and acidic residues" evidence="2">
    <location>
        <begin position="709"/>
        <end position="722"/>
    </location>
</feature>
<feature type="compositionally biased region" description="Basic and acidic residues" evidence="2">
    <location>
        <begin position="1159"/>
        <end position="1178"/>
    </location>
</feature>
<feature type="region of interest" description="Disordered" evidence="2">
    <location>
        <begin position="4192"/>
        <end position="4225"/>
    </location>
</feature>
<feature type="region of interest" description="Disordered" evidence="2">
    <location>
        <begin position="3663"/>
        <end position="3720"/>
    </location>
</feature>
<feature type="compositionally biased region" description="Basic and acidic residues" evidence="2">
    <location>
        <begin position="3703"/>
        <end position="3712"/>
    </location>
</feature>
<feature type="compositionally biased region" description="Acidic residues" evidence="2">
    <location>
        <begin position="2855"/>
        <end position="2869"/>
    </location>
</feature>
<feature type="compositionally biased region" description="Low complexity" evidence="2">
    <location>
        <begin position="2439"/>
        <end position="2455"/>
    </location>
</feature>
<feature type="region of interest" description="Disordered" evidence="2">
    <location>
        <begin position="1091"/>
        <end position="1208"/>
    </location>
</feature>
<dbReference type="InterPro" id="IPR024372">
    <property type="entry name" value="Ecm29_N"/>
</dbReference>
<proteinExistence type="predicted"/>
<feature type="region of interest" description="Disordered" evidence="2">
    <location>
        <begin position="2594"/>
        <end position="2671"/>
    </location>
</feature>
<dbReference type="EMBL" id="MIGC01003399">
    <property type="protein sequence ID" value="PHJ19504.1"/>
    <property type="molecule type" value="Genomic_DNA"/>
</dbReference>
<feature type="compositionally biased region" description="Low complexity" evidence="2">
    <location>
        <begin position="315"/>
        <end position="334"/>
    </location>
</feature>
<feature type="compositionally biased region" description="Basic and acidic residues" evidence="2">
    <location>
        <begin position="3916"/>
        <end position="3939"/>
    </location>
</feature>
<dbReference type="GO" id="GO:0043248">
    <property type="term" value="P:proteasome assembly"/>
    <property type="evidence" value="ECO:0007669"/>
    <property type="project" value="InterPro"/>
</dbReference>
<feature type="region of interest" description="Disordered" evidence="2">
    <location>
        <begin position="1534"/>
        <end position="1558"/>
    </location>
</feature>
<reference evidence="5 6" key="1">
    <citation type="journal article" date="2017" name="Int. J. Parasitol.">
        <title>The genome of the protozoan parasite Cystoisospora suis and a reverse vaccinology approach to identify vaccine candidates.</title>
        <authorList>
            <person name="Palmieri N."/>
            <person name="Shrestha A."/>
            <person name="Ruttkowski B."/>
            <person name="Beck T."/>
            <person name="Vogl C."/>
            <person name="Tomley F."/>
            <person name="Blake D.P."/>
            <person name="Joachim A."/>
        </authorList>
    </citation>
    <scope>NUCLEOTIDE SEQUENCE [LARGE SCALE GENOMIC DNA]</scope>
    <source>
        <strain evidence="5 6">Wien I</strain>
    </source>
</reference>
<feature type="region of interest" description="Disordered" evidence="2">
    <location>
        <begin position="3849"/>
        <end position="3939"/>
    </location>
</feature>
<feature type="compositionally biased region" description="Basic and acidic residues" evidence="2">
    <location>
        <begin position="737"/>
        <end position="786"/>
    </location>
</feature>
<feature type="compositionally biased region" description="Basic and acidic residues" evidence="2">
    <location>
        <begin position="1286"/>
        <end position="1321"/>
    </location>
</feature>
<feature type="compositionally biased region" description="Low complexity" evidence="2">
    <location>
        <begin position="469"/>
        <end position="490"/>
    </location>
</feature>
<dbReference type="RefSeq" id="XP_067921203.1">
    <property type="nucleotide sequence ID" value="XM_068066820.1"/>
</dbReference>
<dbReference type="GeneID" id="94430031"/>
<dbReference type="InterPro" id="IPR055443">
    <property type="entry name" value="HEAT_ECM29"/>
</dbReference>
<gene>
    <name evidence="5" type="ORF">CSUI_006666</name>
</gene>
<feature type="region of interest" description="Disordered" evidence="2">
    <location>
        <begin position="1594"/>
        <end position="1647"/>
    </location>
</feature>
<evidence type="ECO:0000313" key="6">
    <source>
        <dbReference type="Proteomes" id="UP000221165"/>
    </source>
</evidence>
<feature type="compositionally biased region" description="Polar residues" evidence="2">
    <location>
        <begin position="3693"/>
        <end position="3702"/>
    </location>
</feature>
<feature type="compositionally biased region" description="Polar residues" evidence="2">
    <location>
        <begin position="656"/>
        <end position="665"/>
    </location>
</feature>
<feature type="region of interest" description="Disordered" evidence="2">
    <location>
        <begin position="1"/>
        <end position="46"/>
    </location>
</feature>
<feature type="region of interest" description="Disordered" evidence="2">
    <location>
        <begin position="646"/>
        <end position="679"/>
    </location>
</feature>
<dbReference type="Pfam" id="PF24492">
    <property type="entry name" value="HEAT_ECM29"/>
    <property type="match status" value="1"/>
</dbReference>
<dbReference type="VEuPathDB" id="ToxoDB:CSUI_006666"/>
<dbReference type="InterPro" id="IPR011989">
    <property type="entry name" value="ARM-like"/>
</dbReference>
<feature type="region of interest" description="Disordered" evidence="2">
    <location>
        <begin position="2994"/>
        <end position="3033"/>
    </location>
</feature>
<dbReference type="Gene3D" id="1.25.10.10">
    <property type="entry name" value="Leucine-rich Repeat Variant"/>
    <property type="match status" value="1"/>
</dbReference>
<keyword evidence="1" id="KW-0175">Coiled coil</keyword>
<dbReference type="GO" id="GO:0060090">
    <property type="term" value="F:molecular adaptor activity"/>
    <property type="evidence" value="ECO:0007669"/>
    <property type="project" value="InterPro"/>
</dbReference>
<evidence type="ECO:0000313" key="5">
    <source>
        <dbReference type="EMBL" id="PHJ19504.1"/>
    </source>
</evidence>
<dbReference type="InterPro" id="IPR039190">
    <property type="entry name" value="TTC14"/>
</dbReference>
<evidence type="ECO:0000259" key="4">
    <source>
        <dbReference type="Pfam" id="PF24492"/>
    </source>
</evidence>
<feature type="compositionally biased region" description="Low complexity" evidence="2">
    <location>
        <begin position="37"/>
        <end position="46"/>
    </location>
</feature>